<keyword evidence="3" id="KW-1185">Reference proteome</keyword>
<evidence type="ECO:0000313" key="2">
    <source>
        <dbReference type="EMBL" id="MFL0197292.1"/>
    </source>
</evidence>
<evidence type="ECO:0000256" key="1">
    <source>
        <dbReference type="SAM" id="Phobius"/>
    </source>
</evidence>
<organism evidence="2 3">
    <name type="scientific">Candidatus Clostridium eludens</name>
    <dbReference type="NCBI Taxonomy" id="3381663"/>
    <lineage>
        <taxon>Bacteria</taxon>
        <taxon>Bacillati</taxon>
        <taxon>Bacillota</taxon>
        <taxon>Clostridia</taxon>
        <taxon>Eubacteriales</taxon>
        <taxon>Clostridiaceae</taxon>
        <taxon>Clostridium</taxon>
    </lineage>
</organism>
<protein>
    <submittedName>
        <fullName evidence="2">Uncharacterized protein</fullName>
    </submittedName>
</protein>
<name>A0ABW8SML6_9CLOT</name>
<comment type="caution">
    <text evidence="2">The sequence shown here is derived from an EMBL/GenBank/DDBJ whole genome shotgun (WGS) entry which is preliminary data.</text>
</comment>
<gene>
    <name evidence="2" type="ORF">ACJDU8_17255</name>
</gene>
<dbReference type="EMBL" id="JBJHZX010000028">
    <property type="protein sequence ID" value="MFL0197292.1"/>
    <property type="molecule type" value="Genomic_DNA"/>
</dbReference>
<feature type="transmembrane region" description="Helical" evidence="1">
    <location>
        <begin position="169"/>
        <end position="194"/>
    </location>
</feature>
<evidence type="ECO:0000313" key="3">
    <source>
        <dbReference type="Proteomes" id="UP001623660"/>
    </source>
</evidence>
<keyword evidence="1" id="KW-1133">Transmembrane helix</keyword>
<keyword evidence="1" id="KW-0472">Membrane</keyword>
<proteinExistence type="predicted"/>
<keyword evidence="1" id="KW-0812">Transmembrane</keyword>
<dbReference type="Proteomes" id="UP001623660">
    <property type="component" value="Unassembled WGS sequence"/>
</dbReference>
<reference evidence="2 3" key="1">
    <citation type="submission" date="2024-11" db="EMBL/GenBank/DDBJ databases">
        <authorList>
            <person name="Heng Y.C."/>
            <person name="Lim A.C.H."/>
            <person name="Lee J.K.Y."/>
            <person name="Kittelmann S."/>
        </authorList>
    </citation>
    <scope>NUCLEOTIDE SEQUENCE [LARGE SCALE GENOMIC DNA]</scope>
    <source>
        <strain evidence="2 3">WILCCON 0269</strain>
    </source>
</reference>
<dbReference type="RefSeq" id="WP_406793397.1">
    <property type="nucleotide sequence ID" value="NZ_JBJHZX010000028.1"/>
</dbReference>
<accession>A0ABW8SML6</accession>
<feature type="transmembrane region" description="Helical" evidence="1">
    <location>
        <begin position="117"/>
        <end position="141"/>
    </location>
</feature>
<feature type="transmembrane region" description="Helical" evidence="1">
    <location>
        <begin position="6"/>
        <end position="24"/>
    </location>
</feature>
<sequence length="228" mass="27398">MNIDFKQMIAIIVAIITFLITYFIKKEEKRDELEKSYFELLLVPYINEYKKNKNINSIKFINKRYTRENYYIPSYIFYLITNNNKQLLHKVLVIDYKNKFPNTKNTILHTLNEISTIVYFIVIFIYLILSFVILFSVFYGVESFVSDLYYYSKDIRGSITIGNLTLNDFTFSVICILIPIIIFIVINIAARYFINIIPDEYATKISKIKKNINKKKKEYDKYHRKYYI</sequence>